<dbReference type="STRING" id="1144748.KS2013_200"/>
<evidence type="ECO:0000313" key="13">
    <source>
        <dbReference type="Proteomes" id="UP000094147"/>
    </source>
</evidence>
<dbReference type="InterPro" id="IPR001179">
    <property type="entry name" value="PPIase_FKBP_dom"/>
</dbReference>
<keyword evidence="6" id="KW-0143">Chaperone</keyword>
<proteinExistence type="inferred from homology"/>
<feature type="domain" description="PPIase FKBP-type" evidence="11">
    <location>
        <begin position="6"/>
        <end position="95"/>
    </location>
</feature>
<dbReference type="AlphaFoldDB" id="A0A1B3B810"/>
<dbReference type="SUPFAM" id="SSF54534">
    <property type="entry name" value="FKBP-like"/>
    <property type="match status" value="1"/>
</dbReference>
<reference evidence="13" key="1">
    <citation type="submission" date="2015-08" db="EMBL/GenBank/DDBJ databases">
        <authorList>
            <person name="Kim K.M."/>
        </authorList>
    </citation>
    <scope>NUCLEOTIDE SEQUENCE [LARGE SCALE GENOMIC DNA]</scope>
    <source>
        <strain evidence="13">KCTC 23892</strain>
    </source>
</reference>
<dbReference type="Gene3D" id="3.10.50.40">
    <property type="match status" value="1"/>
</dbReference>
<comment type="function">
    <text evidence="8">Also involved in hydrogenase metallocenter assembly, probably by participating in the nickel insertion step. This function in hydrogenase biosynthesis requires chaperone activity and the presence of the metal-binding domain, but not PPIase activity.</text>
</comment>
<dbReference type="GO" id="GO:0005737">
    <property type="term" value="C:cytoplasm"/>
    <property type="evidence" value="ECO:0007669"/>
    <property type="project" value="UniProtKB-SubCell"/>
</dbReference>
<comment type="subcellular location">
    <subcellularLocation>
        <location evidence="2">Cytoplasm</location>
    </subcellularLocation>
</comment>
<comment type="similarity">
    <text evidence="3 10">Belongs to the FKBP-type PPIase family.</text>
</comment>
<accession>A0A1B3B810</accession>
<keyword evidence="4" id="KW-0963">Cytoplasm</keyword>
<protein>
    <recommendedName>
        <fullName evidence="10">Peptidyl-prolyl cis-trans isomerase</fullName>
        <ecNumber evidence="10">5.2.1.8</ecNumber>
    </recommendedName>
</protein>
<dbReference type="PANTHER" id="PTHR47861:SF3">
    <property type="entry name" value="FKBP-TYPE PEPTIDYL-PROLYL CIS-TRANS ISOMERASE SLYD"/>
    <property type="match status" value="1"/>
</dbReference>
<evidence type="ECO:0000256" key="5">
    <source>
        <dbReference type="ARBA" id="ARBA00023110"/>
    </source>
</evidence>
<evidence type="ECO:0000256" key="8">
    <source>
        <dbReference type="ARBA" id="ARBA00037071"/>
    </source>
</evidence>
<evidence type="ECO:0000256" key="7">
    <source>
        <dbReference type="ARBA" id="ARBA00023235"/>
    </source>
</evidence>
<dbReference type="RefSeq" id="WP_068988541.1">
    <property type="nucleotide sequence ID" value="NZ_CP012418.1"/>
</dbReference>
<dbReference type="Pfam" id="PF00254">
    <property type="entry name" value="FKBP_C"/>
    <property type="match status" value="1"/>
</dbReference>
<evidence type="ECO:0000256" key="6">
    <source>
        <dbReference type="ARBA" id="ARBA00023186"/>
    </source>
</evidence>
<keyword evidence="5 9" id="KW-0697">Rotamase</keyword>
<dbReference type="OrthoDB" id="9808891at2"/>
<dbReference type="GO" id="GO:0003755">
    <property type="term" value="F:peptidyl-prolyl cis-trans isomerase activity"/>
    <property type="evidence" value="ECO:0007669"/>
    <property type="project" value="UniProtKB-UniRule"/>
</dbReference>
<dbReference type="EMBL" id="CP012418">
    <property type="protein sequence ID" value="AOE48928.1"/>
    <property type="molecule type" value="Genomic_DNA"/>
</dbReference>
<comment type="catalytic activity">
    <reaction evidence="1 9 10">
        <text>[protein]-peptidylproline (omega=180) = [protein]-peptidylproline (omega=0)</text>
        <dbReference type="Rhea" id="RHEA:16237"/>
        <dbReference type="Rhea" id="RHEA-COMP:10747"/>
        <dbReference type="Rhea" id="RHEA-COMP:10748"/>
        <dbReference type="ChEBI" id="CHEBI:83833"/>
        <dbReference type="ChEBI" id="CHEBI:83834"/>
        <dbReference type="EC" id="5.2.1.8"/>
    </reaction>
</comment>
<evidence type="ECO:0000256" key="4">
    <source>
        <dbReference type="ARBA" id="ARBA00022490"/>
    </source>
</evidence>
<name>A0A1B3B810_9GAMM</name>
<dbReference type="GO" id="GO:0042026">
    <property type="term" value="P:protein refolding"/>
    <property type="evidence" value="ECO:0007669"/>
    <property type="project" value="UniProtKB-ARBA"/>
</dbReference>
<dbReference type="PATRIC" id="fig|1144748.3.peg.204"/>
<evidence type="ECO:0000256" key="1">
    <source>
        <dbReference type="ARBA" id="ARBA00000971"/>
    </source>
</evidence>
<dbReference type="EC" id="5.2.1.8" evidence="10"/>
<evidence type="ECO:0000256" key="9">
    <source>
        <dbReference type="PROSITE-ProRule" id="PRU00277"/>
    </source>
</evidence>
<evidence type="ECO:0000256" key="2">
    <source>
        <dbReference type="ARBA" id="ARBA00004496"/>
    </source>
</evidence>
<sequence length="162" mass="17880">MKIEKDSVVELDYKLMDLDGNVWESSDEGGPWVYLHGHGEVMPGLEDKLIGKSIGQKIKVEFGPEEAYGPYEEELKTEVPREAFADVENLTEGMRLAAESSDGVHAVMVREVRDDVVVIDANHPLAGQAVKVEVKVLSVRPGTAEEISHGHVHKSGTCEHRH</sequence>
<dbReference type="PANTHER" id="PTHR47861">
    <property type="entry name" value="FKBP-TYPE PEPTIDYL-PROLYL CIS-TRANS ISOMERASE SLYD"/>
    <property type="match status" value="1"/>
</dbReference>
<organism evidence="12 13">
    <name type="scientific">Kangiella sediminilitoris</name>
    <dbReference type="NCBI Taxonomy" id="1144748"/>
    <lineage>
        <taxon>Bacteria</taxon>
        <taxon>Pseudomonadati</taxon>
        <taxon>Pseudomonadota</taxon>
        <taxon>Gammaproteobacteria</taxon>
        <taxon>Kangiellales</taxon>
        <taxon>Kangiellaceae</taxon>
        <taxon>Kangiella</taxon>
    </lineage>
</organism>
<evidence type="ECO:0000256" key="3">
    <source>
        <dbReference type="ARBA" id="ARBA00006577"/>
    </source>
</evidence>
<keyword evidence="13" id="KW-1185">Reference proteome</keyword>
<gene>
    <name evidence="12" type="ORF">KS2013_200</name>
</gene>
<dbReference type="InterPro" id="IPR046357">
    <property type="entry name" value="PPIase_dom_sf"/>
</dbReference>
<dbReference type="KEGG" id="ksd:KS2013_200"/>
<evidence type="ECO:0000259" key="11">
    <source>
        <dbReference type="PROSITE" id="PS50059"/>
    </source>
</evidence>
<evidence type="ECO:0000313" key="12">
    <source>
        <dbReference type="EMBL" id="AOE48928.1"/>
    </source>
</evidence>
<dbReference type="Proteomes" id="UP000094147">
    <property type="component" value="Chromosome"/>
</dbReference>
<evidence type="ECO:0000256" key="10">
    <source>
        <dbReference type="RuleBase" id="RU003915"/>
    </source>
</evidence>
<dbReference type="PROSITE" id="PS50059">
    <property type="entry name" value="FKBP_PPIASE"/>
    <property type="match status" value="1"/>
</dbReference>
<keyword evidence="7 9" id="KW-0413">Isomerase</keyword>